<reference evidence="1 2" key="1">
    <citation type="submission" date="2020-06" db="EMBL/GenBank/DDBJ databases">
        <title>Nonomuraea sp. SMC257, a novel actinomycete isolated from soil.</title>
        <authorList>
            <person name="Chanama M."/>
        </authorList>
    </citation>
    <scope>NUCLEOTIDE SEQUENCE [LARGE SCALE GENOMIC DNA]</scope>
    <source>
        <strain evidence="1 2">SMC257</strain>
    </source>
</reference>
<dbReference type="Proteomes" id="UP000586042">
    <property type="component" value="Unassembled WGS sequence"/>
</dbReference>
<keyword evidence="2" id="KW-1185">Reference proteome</keyword>
<name>A0A7Y6ICZ6_9ACTN</name>
<evidence type="ECO:0008006" key="3">
    <source>
        <dbReference type="Google" id="ProtNLM"/>
    </source>
</evidence>
<dbReference type="RefSeq" id="WP_175593223.1">
    <property type="nucleotide sequence ID" value="NZ_JABWGN010000012.1"/>
</dbReference>
<evidence type="ECO:0000313" key="1">
    <source>
        <dbReference type="EMBL" id="NUW35796.1"/>
    </source>
</evidence>
<protein>
    <recommendedName>
        <fullName evidence="3">S1 RNA-binding domain-containing protein</fullName>
    </recommendedName>
</protein>
<gene>
    <name evidence="1" type="ORF">HTZ77_30895</name>
</gene>
<dbReference type="AlphaFoldDB" id="A0A7Y6ICZ6"/>
<proteinExistence type="predicted"/>
<organism evidence="1 2">
    <name type="scientific">Nonomuraea montanisoli</name>
    <dbReference type="NCBI Taxonomy" id="2741721"/>
    <lineage>
        <taxon>Bacteria</taxon>
        <taxon>Bacillati</taxon>
        <taxon>Actinomycetota</taxon>
        <taxon>Actinomycetes</taxon>
        <taxon>Streptosporangiales</taxon>
        <taxon>Streptosporangiaceae</taxon>
        <taxon>Nonomuraea</taxon>
    </lineage>
</organism>
<sequence>MEDDQALAAFMATVNVGDTLAGTVADVTRSGATVLLDGFVATAVGVIGSLDHSWQSQGRRVLLSRSTP</sequence>
<dbReference type="EMBL" id="JABWGN010000012">
    <property type="protein sequence ID" value="NUW35796.1"/>
    <property type="molecule type" value="Genomic_DNA"/>
</dbReference>
<evidence type="ECO:0000313" key="2">
    <source>
        <dbReference type="Proteomes" id="UP000586042"/>
    </source>
</evidence>
<accession>A0A7Y6ICZ6</accession>
<comment type="caution">
    <text evidence="1">The sequence shown here is derived from an EMBL/GenBank/DDBJ whole genome shotgun (WGS) entry which is preliminary data.</text>
</comment>